<dbReference type="SUPFAM" id="SSF52540">
    <property type="entry name" value="P-loop containing nucleoside triphosphate hydrolases"/>
    <property type="match status" value="1"/>
</dbReference>
<dbReference type="GO" id="GO:0005524">
    <property type="term" value="F:ATP binding"/>
    <property type="evidence" value="ECO:0007669"/>
    <property type="project" value="UniProtKB-UniRule"/>
</dbReference>
<evidence type="ECO:0000256" key="3">
    <source>
        <dbReference type="ARBA" id="ARBA00022806"/>
    </source>
</evidence>
<dbReference type="GO" id="GO:0003677">
    <property type="term" value="F:DNA binding"/>
    <property type="evidence" value="ECO:0007669"/>
    <property type="project" value="InterPro"/>
</dbReference>
<dbReference type="OrthoDB" id="5298826at2"/>
<dbReference type="Gene3D" id="3.40.50.300">
    <property type="entry name" value="P-loop containing nucleotide triphosphate hydrolases"/>
    <property type="match status" value="3"/>
</dbReference>
<comment type="catalytic activity">
    <reaction evidence="8">
        <text>ATP + H2O = ADP + phosphate + H(+)</text>
        <dbReference type="Rhea" id="RHEA:13065"/>
        <dbReference type="ChEBI" id="CHEBI:15377"/>
        <dbReference type="ChEBI" id="CHEBI:15378"/>
        <dbReference type="ChEBI" id="CHEBI:30616"/>
        <dbReference type="ChEBI" id="CHEBI:43474"/>
        <dbReference type="ChEBI" id="CHEBI:456216"/>
        <dbReference type="EC" id="5.6.2.4"/>
    </reaction>
</comment>
<dbReference type="PANTHER" id="PTHR11070:SF63">
    <property type="entry name" value="DNA HELICASE IV"/>
    <property type="match status" value="1"/>
</dbReference>
<dbReference type="InterPro" id="IPR000212">
    <property type="entry name" value="DNA_helicase_UvrD/REP"/>
</dbReference>
<gene>
    <name evidence="11" type="ORF">PES01_34300</name>
</gene>
<evidence type="ECO:0000256" key="5">
    <source>
        <dbReference type="ARBA" id="ARBA00023235"/>
    </source>
</evidence>
<proteinExistence type="predicted"/>
<keyword evidence="12" id="KW-1185">Reference proteome</keyword>
<dbReference type="GO" id="GO:0043138">
    <property type="term" value="F:3'-5' DNA helicase activity"/>
    <property type="evidence" value="ECO:0007669"/>
    <property type="project" value="UniProtKB-EC"/>
</dbReference>
<reference evidence="11 12" key="1">
    <citation type="submission" date="2019-07" db="EMBL/GenBank/DDBJ databases">
        <title>Whole genome shotgun sequence of Pseudoalteromonas espejiana NBRC 102222.</title>
        <authorList>
            <person name="Hosoyama A."/>
            <person name="Uohara A."/>
            <person name="Ohji S."/>
            <person name="Ichikawa N."/>
        </authorList>
    </citation>
    <scope>NUCLEOTIDE SEQUENCE [LARGE SCALE GENOMIC DNA]</scope>
    <source>
        <strain evidence="11 12">NBRC 102222</strain>
    </source>
</reference>
<evidence type="ECO:0000313" key="11">
    <source>
        <dbReference type="EMBL" id="GEK56585.1"/>
    </source>
</evidence>
<comment type="catalytic activity">
    <reaction evidence="6">
        <text>Couples ATP hydrolysis with the unwinding of duplex DNA by translocating in the 3'-5' direction.</text>
        <dbReference type="EC" id="5.6.2.4"/>
    </reaction>
</comment>
<dbReference type="GO" id="GO:0016887">
    <property type="term" value="F:ATP hydrolysis activity"/>
    <property type="evidence" value="ECO:0007669"/>
    <property type="project" value="RHEA"/>
</dbReference>
<evidence type="ECO:0000256" key="9">
    <source>
        <dbReference type="PROSITE-ProRule" id="PRU00560"/>
    </source>
</evidence>
<sequence length="832" mass="94389">MAQIIANPSWLGRFFTRIKYVTIEQASLVVYFKNKTSYSYPIGEFTNFPQLKKALFSSKITLITNKSTVISFLNKQQATSLNDQLNVLVASSLEQKVNKAKTLLKQYATSEYLRDSNIPILSKSVFSLAQQFSSAPALWQQYLSPVNVKFLTILNSAATTELAVAELRQQYEQKQLAIKGDFYNKVESNPLTLEQRLSVIRDNDKNLVLAAAGTGKTSVMIAKSLDLIAHNTVKPKQILILAYNKNAANELKARFEQRAKHAGLNIQAPSILTFHALGLKLLQSAEQSPVVSKFTTNPMLLNQWLTQWVSNKIKSDPAFCKTYIDLLYELKNIVSHKPESHHTQTIKNSQYQSLAGYKVQGYQQLLISNWLYLYGIDHNYTQGESTDFYLPKYNIYLVHFNIDRQGNPLFGIKKASYSEQIKHLRKQHKQNNTPLIETFDYNWQEGKLEQRLKAQLQKHKVVANFIGEQKVYERLTSTGQLKQSIEKYLSCLSAIRVEQLSASQLVERIKQSGIKNHKNYATLLSTIHSAYTQELNTQGAIDFDDMIIKAANLVKTGKAVVPWSHILVDEFQDISRARMAFLNTLIKYGDNIRFTAVGDDWQAIYRFSGGKLAFTTRFNNLVGSHTLTMLQKTFRYNNSISEIAGRFVMQNPEQYKKQITTHTQVQSPQVILLDDIHQGSKSVAEKVQQTIATINKNNSAASIAVIARYRFLLNGVQKHLEPKPVSNPVHFWTLHGSKGLEADYCIIIGFEQGKLGFPGEHQGNNLVEALLPVQDKYPHSEERRLLYVGITRAKHKAYLIADPHACSTFISELINDNYPIHIASKLFNKPPS</sequence>
<evidence type="ECO:0000256" key="6">
    <source>
        <dbReference type="ARBA" id="ARBA00034617"/>
    </source>
</evidence>
<organism evidence="11 12">
    <name type="scientific">Pseudoalteromonas espejiana</name>
    <dbReference type="NCBI Taxonomy" id="28107"/>
    <lineage>
        <taxon>Bacteria</taxon>
        <taxon>Pseudomonadati</taxon>
        <taxon>Pseudomonadota</taxon>
        <taxon>Gammaproteobacteria</taxon>
        <taxon>Alteromonadales</taxon>
        <taxon>Pseudoalteromonadaceae</taxon>
        <taxon>Pseudoalteromonas</taxon>
    </lineage>
</organism>
<evidence type="ECO:0000256" key="4">
    <source>
        <dbReference type="ARBA" id="ARBA00022840"/>
    </source>
</evidence>
<feature type="binding site" evidence="9">
    <location>
        <begin position="210"/>
        <end position="217"/>
    </location>
    <ligand>
        <name>ATP</name>
        <dbReference type="ChEBI" id="CHEBI:30616"/>
    </ligand>
</feature>
<keyword evidence="1 9" id="KW-0547">Nucleotide-binding</keyword>
<keyword evidence="2 9" id="KW-0378">Hydrolase</keyword>
<dbReference type="InterPro" id="IPR027417">
    <property type="entry name" value="P-loop_NTPase"/>
</dbReference>
<dbReference type="Pfam" id="PF13361">
    <property type="entry name" value="UvrD_C"/>
    <property type="match status" value="1"/>
</dbReference>
<keyword evidence="3 9" id="KW-0347">Helicase</keyword>
<protein>
    <recommendedName>
        <fullName evidence="7">DNA 3'-5' helicase</fullName>
        <ecNumber evidence="7">5.6.2.4</ecNumber>
    </recommendedName>
</protein>
<evidence type="ECO:0000256" key="2">
    <source>
        <dbReference type="ARBA" id="ARBA00022801"/>
    </source>
</evidence>
<feature type="domain" description="UvrD-like helicase ATP-binding" evidence="10">
    <location>
        <begin position="189"/>
        <end position="637"/>
    </location>
</feature>
<dbReference type="GO" id="GO:0000725">
    <property type="term" value="P:recombinational repair"/>
    <property type="evidence" value="ECO:0007669"/>
    <property type="project" value="TreeGrafter"/>
</dbReference>
<dbReference type="RefSeq" id="WP_089347311.1">
    <property type="nucleotide sequence ID" value="NZ_BJUM01000044.1"/>
</dbReference>
<evidence type="ECO:0000313" key="12">
    <source>
        <dbReference type="Proteomes" id="UP000321419"/>
    </source>
</evidence>
<dbReference type="GO" id="GO:0005829">
    <property type="term" value="C:cytosol"/>
    <property type="evidence" value="ECO:0007669"/>
    <property type="project" value="TreeGrafter"/>
</dbReference>
<comment type="caution">
    <text evidence="11">The sequence shown here is derived from an EMBL/GenBank/DDBJ whole genome shotgun (WGS) entry which is preliminary data.</text>
</comment>
<dbReference type="PANTHER" id="PTHR11070">
    <property type="entry name" value="UVRD / RECB / PCRA DNA HELICASE FAMILY MEMBER"/>
    <property type="match status" value="1"/>
</dbReference>
<keyword evidence="5" id="KW-0413">Isomerase</keyword>
<accession>A0A510XZT7</accession>
<evidence type="ECO:0000256" key="7">
    <source>
        <dbReference type="ARBA" id="ARBA00034808"/>
    </source>
</evidence>
<dbReference type="PROSITE" id="PS51198">
    <property type="entry name" value="UVRD_HELICASE_ATP_BIND"/>
    <property type="match status" value="1"/>
</dbReference>
<dbReference type="EC" id="5.6.2.4" evidence="7"/>
<dbReference type="InterPro" id="IPR014017">
    <property type="entry name" value="DNA_helicase_UvrD-like_C"/>
</dbReference>
<evidence type="ECO:0000256" key="8">
    <source>
        <dbReference type="ARBA" id="ARBA00048988"/>
    </source>
</evidence>
<dbReference type="InterPro" id="IPR014016">
    <property type="entry name" value="UvrD-like_ATP-bd"/>
</dbReference>
<name>A0A510XZT7_9GAMM</name>
<evidence type="ECO:0000259" key="10">
    <source>
        <dbReference type="PROSITE" id="PS51198"/>
    </source>
</evidence>
<dbReference type="Proteomes" id="UP000321419">
    <property type="component" value="Unassembled WGS sequence"/>
</dbReference>
<dbReference type="EMBL" id="BJUM01000044">
    <property type="protein sequence ID" value="GEK56585.1"/>
    <property type="molecule type" value="Genomic_DNA"/>
</dbReference>
<evidence type="ECO:0000256" key="1">
    <source>
        <dbReference type="ARBA" id="ARBA00022741"/>
    </source>
</evidence>
<dbReference type="AlphaFoldDB" id="A0A510XZT7"/>
<dbReference type="Pfam" id="PF00580">
    <property type="entry name" value="UvrD-helicase"/>
    <property type="match status" value="1"/>
</dbReference>
<keyword evidence="4 9" id="KW-0067">ATP-binding</keyword>